<sequence>MGKKKFSRKLKFAIGCGIAVLVIVAGLVGAKTLIASSKKDNTVYTVKKESYENVIEIAGTVAAAEQQTLQALSAGTVLGVYVQKGDKVKEGDIIIQLDDTEQEYNLAKLDYSMASSRVSGSQMELALQKKQRLSLLQKIEDRKVKATFNGIIADLDVSVGDSLEAKDSVGVLVNVDYLIAEVEIAETDVSKLKTGQKVEFTFPAYDGTVEGSVVSWPAIGEVTSRGATVVKVKIRIDEYPEEILPNFSFTGKIRITDPVENLIVESYAIARENGQAYVQLASTGEKINVKVSSYGNGYVKIEEGLSGGEVLKAQSAPKNSGGSRSRPGGSSGGKNSSGGGPGGTPGGNSIPIGGPPM</sequence>
<dbReference type="RefSeq" id="WP_016525557.1">
    <property type="nucleotide sequence ID" value="NZ_KE332518.1"/>
</dbReference>
<feature type="compositionally biased region" description="Gly residues" evidence="3">
    <location>
        <begin position="329"/>
        <end position="346"/>
    </location>
</feature>
<name>S3K200_TREMA</name>
<dbReference type="GO" id="GO:0030313">
    <property type="term" value="C:cell envelope"/>
    <property type="evidence" value="ECO:0007669"/>
    <property type="project" value="UniProtKB-SubCell"/>
</dbReference>
<proteinExistence type="predicted"/>
<reference evidence="4 5" key="1">
    <citation type="submission" date="2013-04" db="EMBL/GenBank/DDBJ databases">
        <title>The Genome Sequence of Treponema maltophilum ATCC 51939.</title>
        <authorList>
            <consortium name="The Broad Institute Genomics Platform"/>
            <person name="Earl A."/>
            <person name="Ward D."/>
            <person name="Feldgarden M."/>
            <person name="Gevers D."/>
            <person name="Leonetti C."/>
            <person name="Blanton J.M."/>
            <person name="Dewhirst F.E."/>
            <person name="Izard J."/>
            <person name="Walker B."/>
            <person name="Young S."/>
            <person name="Zeng Q."/>
            <person name="Gargeya S."/>
            <person name="Fitzgerald M."/>
            <person name="Haas B."/>
            <person name="Abouelleil A."/>
            <person name="Allen A.W."/>
            <person name="Alvarado L."/>
            <person name="Arachchi H.M."/>
            <person name="Berlin A.M."/>
            <person name="Chapman S.B."/>
            <person name="Gainer-Dewar J."/>
            <person name="Goldberg J."/>
            <person name="Griggs A."/>
            <person name="Gujja S."/>
            <person name="Hansen M."/>
            <person name="Howarth C."/>
            <person name="Imamovic A."/>
            <person name="Ireland A."/>
            <person name="Larimer J."/>
            <person name="McCowan C."/>
            <person name="Murphy C."/>
            <person name="Pearson M."/>
            <person name="Poon T.W."/>
            <person name="Priest M."/>
            <person name="Roberts A."/>
            <person name="Saif S."/>
            <person name="Shea T."/>
            <person name="Sisk P."/>
            <person name="Sykes S."/>
            <person name="Wortman J."/>
            <person name="Nusbaum C."/>
            <person name="Birren B."/>
        </authorList>
    </citation>
    <scope>NUCLEOTIDE SEQUENCE [LARGE SCALE GENOMIC DNA]</scope>
    <source>
        <strain evidence="4 5">ATCC 51939</strain>
    </source>
</reference>
<dbReference type="PATRIC" id="fig|1125699.3.peg.1289"/>
<dbReference type="eggNOG" id="COG0845">
    <property type="taxonomic scope" value="Bacteria"/>
</dbReference>
<dbReference type="PANTHER" id="PTHR32347">
    <property type="entry name" value="EFFLUX SYSTEM COMPONENT YKNX-RELATED"/>
    <property type="match status" value="1"/>
</dbReference>
<dbReference type="STRING" id="1125699.HMPREF9194_01273"/>
<feature type="compositionally biased region" description="Low complexity" evidence="3">
    <location>
        <begin position="347"/>
        <end position="357"/>
    </location>
</feature>
<comment type="subcellular location">
    <subcellularLocation>
        <location evidence="1">Cell envelope</location>
    </subcellularLocation>
</comment>
<dbReference type="HOGENOM" id="CLU_018816_14_2_12"/>
<evidence type="ECO:0000256" key="2">
    <source>
        <dbReference type="ARBA" id="ARBA00023054"/>
    </source>
</evidence>
<dbReference type="SUPFAM" id="SSF111369">
    <property type="entry name" value="HlyD-like secretion proteins"/>
    <property type="match status" value="1"/>
</dbReference>
<gene>
    <name evidence="4" type="ORF">HMPREF9194_01273</name>
</gene>
<evidence type="ECO:0000256" key="1">
    <source>
        <dbReference type="ARBA" id="ARBA00004196"/>
    </source>
</evidence>
<dbReference type="InterPro" id="IPR050465">
    <property type="entry name" value="UPF0194_transport"/>
</dbReference>
<dbReference type="Proteomes" id="UP000014541">
    <property type="component" value="Unassembled WGS sequence"/>
</dbReference>
<dbReference type="Gene3D" id="2.40.50.100">
    <property type="match status" value="1"/>
</dbReference>
<evidence type="ECO:0000313" key="4">
    <source>
        <dbReference type="EMBL" id="EPF30946.1"/>
    </source>
</evidence>
<keyword evidence="5" id="KW-1185">Reference proteome</keyword>
<organism evidence="4 5">
    <name type="scientific">Treponema maltophilum ATCC 51939</name>
    <dbReference type="NCBI Taxonomy" id="1125699"/>
    <lineage>
        <taxon>Bacteria</taxon>
        <taxon>Pseudomonadati</taxon>
        <taxon>Spirochaetota</taxon>
        <taxon>Spirochaetia</taxon>
        <taxon>Spirochaetales</taxon>
        <taxon>Treponemataceae</taxon>
        <taxon>Treponema</taxon>
    </lineage>
</organism>
<comment type="caution">
    <text evidence="4">The sequence shown here is derived from an EMBL/GenBank/DDBJ whole genome shotgun (WGS) entry which is preliminary data.</text>
</comment>
<dbReference type="AlphaFoldDB" id="S3K200"/>
<dbReference type="OrthoDB" id="368879at2"/>
<dbReference type="Gene3D" id="2.40.30.170">
    <property type="match status" value="1"/>
</dbReference>
<evidence type="ECO:0000256" key="3">
    <source>
        <dbReference type="SAM" id="MobiDB-lite"/>
    </source>
</evidence>
<feature type="region of interest" description="Disordered" evidence="3">
    <location>
        <begin position="312"/>
        <end position="357"/>
    </location>
</feature>
<protein>
    <submittedName>
        <fullName evidence="4">Uncharacterized protein</fullName>
    </submittedName>
</protein>
<dbReference type="EMBL" id="ATFF01000006">
    <property type="protein sequence ID" value="EPF30946.1"/>
    <property type="molecule type" value="Genomic_DNA"/>
</dbReference>
<accession>S3K200</accession>
<feature type="compositionally biased region" description="Low complexity" evidence="3">
    <location>
        <begin position="317"/>
        <end position="328"/>
    </location>
</feature>
<keyword evidence="2" id="KW-0175">Coiled coil</keyword>
<evidence type="ECO:0000313" key="5">
    <source>
        <dbReference type="Proteomes" id="UP000014541"/>
    </source>
</evidence>